<comment type="caution">
    <text evidence="2">The sequence shown here is derived from an EMBL/GenBank/DDBJ whole genome shotgun (WGS) entry which is preliminary data.</text>
</comment>
<dbReference type="RefSeq" id="WP_022859642.1">
    <property type="nucleotide sequence ID" value="NZ_JGZB01000002.1"/>
</dbReference>
<dbReference type="InterPro" id="IPR029058">
    <property type="entry name" value="AB_hydrolase_fold"/>
</dbReference>
<organism evidence="2 3">
    <name type="scientific">Bifidobacterium magnum</name>
    <dbReference type="NCBI Taxonomy" id="1692"/>
    <lineage>
        <taxon>Bacteria</taxon>
        <taxon>Bacillati</taxon>
        <taxon>Actinomycetota</taxon>
        <taxon>Actinomycetes</taxon>
        <taxon>Bifidobacteriales</taxon>
        <taxon>Bifidobacteriaceae</taxon>
        <taxon>Bifidobacterium</taxon>
    </lineage>
</organism>
<dbReference type="AlphaFoldDB" id="A0A087BE16"/>
<keyword evidence="1" id="KW-0472">Membrane</keyword>
<dbReference type="Pfam" id="PF00756">
    <property type="entry name" value="Esterase"/>
    <property type="match status" value="1"/>
</dbReference>
<proteinExistence type="predicted"/>
<reference evidence="2 3" key="1">
    <citation type="submission" date="2014-03" db="EMBL/GenBank/DDBJ databases">
        <title>Genomics of Bifidobacteria.</title>
        <authorList>
            <person name="Ventura M."/>
            <person name="Milani C."/>
            <person name="Lugli G.A."/>
        </authorList>
    </citation>
    <scope>NUCLEOTIDE SEQUENCE [LARGE SCALE GENOMIC DNA]</scope>
    <source>
        <strain evidence="2 3">LMG 11591</strain>
    </source>
</reference>
<dbReference type="SUPFAM" id="SSF53474">
    <property type="entry name" value="alpha/beta-Hydrolases"/>
    <property type="match status" value="1"/>
</dbReference>
<evidence type="ECO:0000256" key="1">
    <source>
        <dbReference type="SAM" id="Phobius"/>
    </source>
</evidence>
<dbReference type="eggNOG" id="COG0627">
    <property type="taxonomic scope" value="Bacteria"/>
</dbReference>
<keyword evidence="1" id="KW-1133">Transmembrane helix</keyword>
<dbReference type="GO" id="GO:0016747">
    <property type="term" value="F:acyltransferase activity, transferring groups other than amino-acyl groups"/>
    <property type="evidence" value="ECO:0007669"/>
    <property type="project" value="TreeGrafter"/>
</dbReference>
<name>A0A087BE16_9BIFI</name>
<feature type="transmembrane region" description="Helical" evidence="1">
    <location>
        <begin position="111"/>
        <end position="128"/>
    </location>
</feature>
<protein>
    <submittedName>
        <fullName evidence="2">Esterase</fullName>
    </submittedName>
</protein>
<keyword evidence="3" id="KW-1185">Reference proteome</keyword>
<evidence type="ECO:0000313" key="2">
    <source>
        <dbReference type="EMBL" id="KFI69266.1"/>
    </source>
</evidence>
<sequence>MLLASSFVNTFMGIHLLKGWFPATVWYVTIVGIGLIAIGLLLRRSYKPVLVQLIVASISAVAAFFISWFCSNSMIFGAELGWKVIHAVSFAFFIMGWTWAAVFTTRGWKRAVAIVLIPVTLLASAIHVDSIYGEYTTIGSIFNYSPYPLFHDGEVSTQTESLVQWKQQAELGESERVPDEGKTMRVNIPNTRSGFKARQAMVWLPPAAFAKRPPKLPVMVMLAGQPGSPGRYFGASNTVSVLTTYAHEHHGLAPIVVSPDQNGADDHNSLCSNTIKYGNAETYLTQDVPDWIRHNLPVSDNPDDWVIGGFSQGGTCATSLAPNYPELFGNVLAVDGELQPTDGTVAQMVRDDFAGDKYAYDRMVPTIALRENAPSNQTMVIAAGNQDAYSMNNVKVIGAAAFEAGWHVVELESLNAGHTWKAVNQVFAAAMPWYCERMGLGSVNKTWEDYSGIEVLRG</sequence>
<dbReference type="PANTHER" id="PTHR48098:SF1">
    <property type="entry name" value="DIACYLGLYCEROL ACYLTRANSFERASE_MYCOLYLTRANSFERASE AG85A"/>
    <property type="match status" value="1"/>
</dbReference>
<dbReference type="EMBL" id="JGZB01000002">
    <property type="protein sequence ID" value="KFI69266.1"/>
    <property type="molecule type" value="Genomic_DNA"/>
</dbReference>
<dbReference type="STRING" id="1692.BMAGN_1034"/>
<dbReference type="InterPro" id="IPR050583">
    <property type="entry name" value="Mycobacterial_A85_antigen"/>
</dbReference>
<dbReference type="InterPro" id="IPR000801">
    <property type="entry name" value="Esterase-like"/>
</dbReference>
<dbReference type="Gene3D" id="3.40.50.1820">
    <property type="entry name" value="alpha/beta hydrolase"/>
    <property type="match status" value="1"/>
</dbReference>
<dbReference type="Proteomes" id="UP000029052">
    <property type="component" value="Unassembled WGS sequence"/>
</dbReference>
<evidence type="ECO:0000313" key="3">
    <source>
        <dbReference type="Proteomes" id="UP000029052"/>
    </source>
</evidence>
<gene>
    <name evidence="2" type="ORF">BMAGN_1034</name>
</gene>
<feature type="transmembrane region" description="Helical" evidence="1">
    <location>
        <begin position="49"/>
        <end position="69"/>
    </location>
</feature>
<feature type="transmembrane region" description="Helical" evidence="1">
    <location>
        <begin position="20"/>
        <end position="42"/>
    </location>
</feature>
<dbReference type="PANTHER" id="PTHR48098">
    <property type="entry name" value="ENTEROCHELIN ESTERASE-RELATED"/>
    <property type="match status" value="1"/>
</dbReference>
<accession>A0A087BE16</accession>
<feature type="transmembrane region" description="Helical" evidence="1">
    <location>
        <begin position="84"/>
        <end position="104"/>
    </location>
</feature>
<keyword evidence="1" id="KW-0812">Transmembrane</keyword>